<proteinExistence type="predicted"/>
<keyword evidence="1" id="KW-1133">Transmembrane helix</keyword>
<reference evidence="2" key="2">
    <citation type="submission" date="2021-08" db="EMBL/GenBank/DDBJ databases">
        <authorList>
            <person name="Tani A."/>
            <person name="Ola A."/>
            <person name="Ogura Y."/>
            <person name="Katsura K."/>
            <person name="Hayashi T."/>
        </authorList>
    </citation>
    <scope>NUCLEOTIDE SEQUENCE</scope>
    <source>
        <strain evidence="2">NBRC 103626</strain>
    </source>
</reference>
<dbReference type="EMBL" id="BPQM01000082">
    <property type="protein sequence ID" value="GJD80084.1"/>
    <property type="molecule type" value="Genomic_DNA"/>
</dbReference>
<evidence type="ECO:0000313" key="3">
    <source>
        <dbReference type="Proteomes" id="UP001055108"/>
    </source>
</evidence>
<accession>A0AA37MD24</accession>
<keyword evidence="1" id="KW-0472">Membrane</keyword>
<sequence length="79" mass="8181">MTLAVAIPVVEAAAFTAGCVLIHGHRHRPERVTFALLSLLCLVALGGLALALAHVGPDDPMAATAQLPFENHAAGAIRY</sequence>
<dbReference type="RefSeq" id="WP_238303966.1">
    <property type="nucleotide sequence ID" value="NZ_BPQM01000082.1"/>
</dbReference>
<evidence type="ECO:0000313" key="2">
    <source>
        <dbReference type="EMBL" id="GJD80084.1"/>
    </source>
</evidence>
<reference evidence="2" key="1">
    <citation type="journal article" date="2016" name="Front. Microbiol.">
        <title>Genome Sequence of the Piezophilic, Mesophilic Sulfate-Reducing Bacterium Desulfovibrio indicus J2T.</title>
        <authorList>
            <person name="Cao J."/>
            <person name="Maignien L."/>
            <person name="Shao Z."/>
            <person name="Alain K."/>
            <person name="Jebbar M."/>
        </authorList>
    </citation>
    <scope>NUCLEOTIDE SEQUENCE</scope>
    <source>
        <strain evidence="2">NBRC 103626</strain>
    </source>
</reference>
<evidence type="ECO:0000256" key="1">
    <source>
        <dbReference type="SAM" id="Phobius"/>
    </source>
</evidence>
<dbReference type="AlphaFoldDB" id="A0AA37MD24"/>
<comment type="caution">
    <text evidence="2">The sequence shown here is derived from an EMBL/GenBank/DDBJ whole genome shotgun (WGS) entry which is preliminary data.</text>
</comment>
<dbReference type="Proteomes" id="UP001055108">
    <property type="component" value="Unassembled WGS sequence"/>
</dbReference>
<keyword evidence="3" id="KW-1185">Reference proteome</keyword>
<gene>
    <name evidence="2" type="ORF">NBEOAGPD_3320</name>
</gene>
<keyword evidence="1" id="KW-0812">Transmembrane</keyword>
<protein>
    <submittedName>
        <fullName evidence="2">Uncharacterized protein</fullName>
    </submittedName>
</protein>
<feature type="transmembrane region" description="Helical" evidence="1">
    <location>
        <begin position="34"/>
        <end position="55"/>
    </location>
</feature>
<name>A0AA37MD24_9HYPH</name>
<organism evidence="2 3">
    <name type="scientific">Methylobacterium gregans</name>
    <dbReference type="NCBI Taxonomy" id="374424"/>
    <lineage>
        <taxon>Bacteria</taxon>
        <taxon>Pseudomonadati</taxon>
        <taxon>Pseudomonadota</taxon>
        <taxon>Alphaproteobacteria</taxon>
        <taxon>Hyphomicrobiales</taxon>
        <taxon>Methylobacteriaceae</taxon>
        <taxon>Methylobacterium</taxon>
    </lineage>
</organism>
<feature type="transmembrane region" description="Helical" evidence="1">
    <location>
        <begin position="6"/>
        <end position="22"/>
    </location>
</feature>